<dbReference type="PANTHER" id="PTHR18964">
    <property type="entry name" value="ROK (REPRESSOR, ORF, KINASE) FAMILY"/>
    <property type="match status" value="1"/>
</dbReference>
<evidence type="ECO:0000256" key="1">
    <source>
        <dbReference type="ARBA" id="ARBA00006479"/>
    </source>
</evidence>
<dbReference type="InterPro" id="IPR043129">
    <property type="entry name" value="ATPase_NBD"/>
</dbReference>
<reference evidence="3" key="1">
    <citation type="journal article" date="2019" name="Int. J. Syst. Evol. Microbiol.">
        <title>The Global Catalogue of Microorganisms (GCM) 10K type strain sequencing project: providing services to taxonomists for standard genome sequencing and annotation.</title>
        <authorList>
            <consortium name="The Broad Institute Genomics Platform"/>
            <consortium name="The Broad Institute Genome Sequencing Center for Infectious Disease"/>
            <person name="Wu L."/>
            <person name="Ma J."/>
        </authorList>
    </citation>
    <scope>NUCLEOTIDE SEQUENCE [LARGE SCALE GENOMIC DNA]</scope>
    <source>
        <strain evidence="3">JCM 4816</strain>
    </source>
</reference>
<dbReference type="RefSeq" id="WP_380585101.1">
    <property type="nucleotide sequence ID" value="NZ_JBHSQJ010000080.1"/>
</dbReference>
<evidence type="ECO:0000313" key="2">
    <source>
        <dbReference type="EMBL" id="MFC5909367.1"/>
    </source>
</evidence>
<evidence type="ECO:0000313" key="3">
    <source>
        <dbReference type="Proteomes" id="UP001596174"/>
    </source>
</evidence>
<sequence>MQPTRTSPLDRGRSVLGPALSLVHTGAAPTRSALTAALGVTRATAGAVLGELEALRLVSVDASPVGGTRGRPSHRVGVHPDGPVVLAAQLHSDGYSLALASLGGALGPVRDEPLAAADIADPERALRQLARAGAELVRASGRRCVGVGLAAPSPVTEPDRRAVGSGVLDWASGTPLGALWDAAVAQAGLVDALATADGVAGVANDANLAALAEHRHGAGRDAGHLLYVTTGHRGIGGALVLDGRLYAGAGGLALEIGQLTVDPEGVACPCGRRGCFEAEAGPDALLRAAGLRADAPLHRLDGVFAAAAEGEPAARDAVRHVAERLGRGLAMVIDVLNPDRVVLGAFLSQVLRGAGELVSEVVADRSLWGKRASAVPIVPAALVRPELAGAAELGWAPVLADPERLRAVR</sequence>
<comment type="caution">
    <text evidence="2">The sequence shown here is derived from an EMBL/GenBank/DDBJ whole genome shotgun (WGS) entry which is preliminary data.</text>
</comment>
<dbReference type="Gene3D" id="3.30.420.40">
    <property type="match status" value="2"/>
</dbReference>
<dbReference type="EMBL" id="JBHSQJ010000080">
    <property type="protein sequence ID" value="MFC5909367.1"/>
    <property type="molecule type" value="Genomic_DNA"/>
</dbReference>
<organism evidence="2 3">
    <name type="scientific">Streptacidiphilus monticola</name>
    <dbReference type="NCBI Taxonomy" id="2161674"/>
    <lineage>
        <taxon>Bacteria</taxon>
        <taxon>Bacillati</taxon>
        <taxon>Actinomycetota</taxon>
        <taxon>Actinomycetes</taxon>
        <taxon>Kitasatosporales</taxon>
        <taxon>Streptomycetaceae</taxon>
        <taxon>Streptacidiphilus</taxon>
    </lineage>
</organism>
<dbReference type="InterPro" id="IPR000600">
    <property type="entry name" value="ROK"/>
</dbReference>
<dbReference type="Proteomes" id="UP001596174">
    <property type="component" value="Unassembled WGS sequence"/>
</dbReference>
<protein>
    <submittedName>
        <fullName evidence="2">ROK family protein</fullName>
    </submittedName>
</protein>
<dbReference type="PANTHER" id="PTHR18964:SF149">
    <property type="entry name" value="BIFUNCTIONAL UDP-N-ACETYLGLUCOSAMINE 2-EPIMERASE_N-ACETYLMANNOSAMINE KINASE"/>
    <property type="match status" value="1"/>
</dbReference>
<keyword evidence="3" id="KW-1185">Reference proteome</keyword>
<dbReference type="SUPFAM" id="SSF53067">
    <property type="entry name" value="Actin-like ATPase domain"/>
    <property type="match status" value="2"/>
</dbReference>
<dbReference type="Pfam" id="PF00480">
    <property type="entry name" value="ROK"/>
    <property type="match status" value="1"/>
</dbReference>
<gene>
    <name evidence="2" type="ORF">ACFP3V_19385</name>
</gene>
<accession>A0ABW1G732</accession>
<name>A0ABW1G732_9ACTN</name>
<comment type="similarity">
    <text evidence="1">Belongs to the ROK (NagC/XylR) family.</text>
</comment>
<proteinExistence type="inferred from homology"/>